<name>A0ABV6H1C4_9PAST</name>
<dbReference type="EMBL" id="JBHLWB010000007">
    <property type="protein sequence ID" value="MFC0309428.1"/>
    <property type="molecule type" value="Genomic_DNA"/>
</dbReference>
<dbReference type="Pfam" id="PF04225">
    <property type="entry name" value="LysM_OapA"/>
    <property type="match status" value="1"/>
</dbReference>
<dbReference type="RefSeq" id="WP_382370884.1">
    <property type="nucleotide sequence ID" value="NZ_JBHLWB010000007.1"/>
</dbReference>
<feature type="compositionally biased region" description="Basic and acidic residues" evidence="1">
    <location>
        <begin position="1"/>
        <end position="17"/>
    </location>
</feature>
<organism evidence="4 5">
    <name type="scientific">Gallibacterium trehalosifermentans</name>
    <dbReference type="NCBI Taxonomy" id="516935"/>
    <lineage>
        <taxon>Bacteria</taxon>
        <taxon>Pseudomonadati</taxon>
        <taxon>Pseudomonadota</taxon>
        <taxon>Gammaproteobacteria</taxon>
        <taxon>Pasteurellales</taxon>
        <taxon>Pasteurellaceae</taxon>
        <taxon>Gallibacterium</taxon>
    </lineage>
</organism>
<feature type="region of interest" description="Disordered" evidence="1">
    <location>
        <begin position="1"/>
        <end position="43"/>
    </location>
</feature>
<accession>A0ABV6H1C4</accession>
<protein>
    <submittedName>
        <fullName evidence="4">LysM-like peptidoglycan-binding domain-containing protein</fullName>
    </submittedName>
</protein>
<evidence type="ECO:0000256" key="1">
    <source>
        <dbReference type="SAM" id="MobiDB-lite"/>
    </source>
</evidence>
<feature type="region of interest" description="Disordered" evidence="1">
    <location>
        <begin position="60"/>
        <end position="86"/>
    </location>
</feature>
<evidence type="ECO:0000259" key="3">
    <source>
        <dbReference type="Pfam" id="PF04225"/>
    </source>
</evidence>
<feature type="compositionally biased region" description="Acidic residues" evidence="1">
    <location>
        <begin position="69"/>
        <end position="78"/>
    </location>
</feature>
<comment type="caution">
    <text evidence="4">The sequence shown here is derived from an EMBL/GenBank/DDBJ whole genome shotgun (WGS) entry which is preliminary data.</text>
</comment>
<feature type="domain" description="Opacity-associated protein A LysM-like" evidence="3">
    <location>
        <begin position="304"/>
        <end position="383"/>
    </location>
</feature>
<keyword evidence="2" id="KW-1133">Transmembrane helix</keyword>
<feature type="transmembrane region" description="Helical" evidence="2">
    <location>
        <begin position="99"/>
        <end position="116"/>
    </location>
</feature>
<dbReference type="Proteomes" id="UP001589767">
    <property type="component" value="Unassembled WGS sequence"/>
</dbReference>
<sequence>MSNIDKEQQPEQQDNKQNELNLDFDEFEPITPKKSPQKPSSHLSFLDKLKALLAKRSLEQDTTTQSFETTDENEDSENEPTTQNKTHVITNLPTRYRRLAITSIALILIICLFIWLKPSSQPVDHLLSQENTLPVEFQPIDPNEISETNLAAQQSSPANGATTSTPAVADTAANNVAEVNALTQDSHKGAPQSSAHSSITTDTLANTAENSANAVETQPTLTQEQLNQIEQKAYEAEQARLIAQAKAKAEQRAREEFKAKQQESRRAQALLEGKNIPVVEAKPVAKTPKATASTPSTSSSGTTKYLTVPAGTSLMQVFRDNKLNIADVNAMTKANGAGNALSSFKPGDKVAVKVNNAGRVSELQLPNGAKFIRQDNGSYIYKK</sequence>
<evidence type="ECO:0000313" key="5">
    <source>
        <dbReference type="Proteomes" id="UP001589767"/>
    </source>
</evidence>
<dbReference type="InterPro" id="IPR007340">
    <property type="entry name" value="LysM_Opacity-associatedA"/>
</dbReference>
<keyword evidence="2" id="KW-0812">Transmembrane</keyword>
<keyword evidence="2" id="KW-0472">Membrane</keyword>
<evidence type="ECO:0000256" key="2">
    <source>
        <dbReference type="SAM" id="Phobius"/>
    </source>
</evidence>
<evidence type="ECO:0000313" key="4">
    <source>
        <dbReference type="EMBL" id="MFC0309428.1"/>
    </source>
</evidence>
<proteinExistence type="predicted"/>
<gene>
    <name evidence="4" type="ORF">ACFFHK_06860</name>
</gene>
<dbReference type="Gene3D" id="3.10.450.350">
    <property type="match status" value="1"/>
</dbReference>
<reference evidence="4 5" key="1">
    <citation type="submission" date="2024-09" db="EMBL/GenBank/DDBJ databases">
        <authorList>
            <person name="Sun Q."/>
            <person name="Mori K."/>
        </authorList>
    </citation>
    <scope>NUCLEOTIDE SEQUENCE [LARGE SCALE GENOMIC DNA]</scope>
    <source>
        <strain evidence="4 5">CCM 7539</strain>
    </source>
</reference>
<keyword evidence="5" id="KW-1185">Reference proteome</keyword>